<evidence type="ECO:0000313" key="3">
    <source>
        <dbReference type="Proteomes" id="UP000030645"/>
    </source>
</evidence>
<dbReference type="AlphaFoldDB" id="W9QQ71"/>
<dbReference type="Proteomes" id="UP000030645">
    <property type="component" value="Unassembled WGS sequence"/>
</dbReference>
<feature type="region of interest" description="Disordered" evidence="1">
    <location>
        <begin position="1"/>
        <end position="35"/>
    </location>
</feature>
<name>W9QQ71_9ROSA</name>
<feature type="compositionally biased region" description="Polar residues" evidence="1">
    <location>
        <begin position="1"/>
        <end position="17"/>
    </location>
</feature>
<proteinExistence type="predicted"/>
<accession>W9QQ71</accession>
<feature type="region of interest" description="Disordered" evidence="1">
    <location>
        <begin position="49"/>
        <end position="89"/>
    </location>
</feature>
<organism evidence="2 3">
    <name type="scientific">Morus notabilis</name>
    <dbReference type="NCBI Taxonomy" id="981085"/>
    <lineage>
        <taxon>Eukaryota</taxon>
        <taxon>Viridiplantae</taxon>
        <taxon>Streptophyta</taxon>
        <taxon>Embryophyta</taxon>
        <taxon>Tracheophyta</taxon>
        <taxon>Spermatophyta</taxon>
        <taxon>Magnoliopsida</taxon>
        <taxon>eudicotyledons</taxon>
        <taxon>Gunneridae</taxon>
        <taxon>Pentapetalae</taxon>
        <taxon>rosids</taxon>
        <taxon>fabids</taxon>
        <taxon>Rosales</taxon>
        <taxon>Moraceae</taxon>
        <taxon>Moreae</taxon>
        <taxon>Morus</taxon>
    </lineage>
</organism>
<keyword evidence="3" id="KW-1185">Reference proteome</keyword>
<protein>
    <submittedName>
        <fullName evidence="2">Uncharacterized protein</fullName>
    </submittedName>
</protein>
<dbReference type="EMBL" id="KE343643">
    <property type="protein sequence ID" value="EXB37613.1"/>
    <property type="molecule type" value="Genomic_DNA"/>
</dbReference>
<gene>
    <name evidence="2" type="ORF">L484_021819</name>
</gene>
<reference evidence="3" key="1">
    <citation type="submission" date="2013-01" db="EMBL/GenBank/DDBJ databases">
        <title>Draft Genome Sequence of a Mulberry Tree, Morus notabilis C.K. Schneid.</title>
        <authorList>
            <person name="He N."/>
            <person name="Zhao S."/>
        </authorList>
    </citation>
    <scope>NUCLEOTIDE SEQUENCE</scope>
</reference>
<sequence length="142" mass="15422">MEPISNEQSSPAKSTGPVTGASATDIVQDEKTVPFSEKMGSVDSVVVEQGNKKLNPNAKEWEPNANGASEDDSRFHRSTGLQADRSTGPVDRCAHYRSTGSVVLLCHRLTGGHEFDPVWPKKCCFDPCFRGEPKIASFGDLR</sequence>
<evidence type="ECO:0000313" key="2">
    <source>
        <dbReference type="EMBL" id="EXB37613.1"/>
    </source>
</evidence>
<evidence type="ECO:0000256" key="1">
    <source>
        <dbReference type="SAM" id="MobiDB-lite"/>
    </source>
</evidence>